<proteinExistence type="predicted"/>
<dbReference type="Pfam" id="PF02204">
    <property type="entry name" value="VPS9"/>
    <property type="match status" value="1"/>
</dbReference>
<dbReference type="GO" id="GO:0005085">
    <property type="term" value="F:guanyl-nucleotide exchange factor activity"/>
    <property type="evidence" value="ECO:0007669"/>
    <property type="project" value="InterPro"/>
</dbReference>
<reference evidence="4" key="1">
    <citation type="journal article" date="2005" name="Nature">
        <title>The map-based sequence of the rice genome.</title>
        <authorList>
            <consortium name="International rice genome sequencing project (IRGSP)"/>
            <person name="Matsumoto T."/>
            <person name="Wu J."/>
            <person name="Kanamori H."/>
            <person name="Katayose Y."/>
            <person name="Fujisawa M."/>
            <person name="Namiki N."/>
            <person name="Mizuno H."/>
            <person name="Yamamoto K."/>
            <person name="Antonio B.A."/>
            <person name="Baba T."/>
            <person name="Sakata K."/>
            <person name="Nagamura Y."/>
            <person name="Aoki H."/>
            <person name="Arikawa K."/>
            <person name="Arita K."/>
            <person name="Bito T."/>
            <person name="Chiden Y."/>
            <person name="Fujitsuka N."/>
            <person name="Fukunaka R."/>
            <person name="Hamada M."/>
            <person name="Harada C."/>
            <person name="Hayashi A."/>
            <person name="Hijishita S."/>
            <person name="Honda M."/>
            <person name="Hosokawa S."/>
            <person name="Ichikawa Y."/>
            <person name="Idonuma A."/>
            <person name="Iijima M."/>
            <person name="Ikeda M."/>
            <person name="Ikeno M."/>
            <person name="Ito K."/>
            <person name="Ito S."/>
            <person name="Ito T."/>
            <person name="Ito Y."/>
            <person name="Ito Y."/>
            <person name="Iwabuchi A."/>
            <person name="Kamiya K."/>
            <person name="Karasawa W."/>
            <person name="Kurita K."/>
            <person name="Katagiri S."/>
            <person name="Kikuta A."/>
            <person name="Kobayashi H."/>
            <person name="Kobayashi N."/>
            <person name="Machita K."/>
            <person name="Maehara T."/>
            <person name="Masukawa M."/>
            <person name="Mizubayashi T."/>
            <person name="Mukai Y."/>
            <person name="Nagasaki H."/>
            <person name="Nagata Y."/>
            <person name="Naito S."/>
            <person name="Nakashima M."/>
            <person name="Nakama Y."/>
            <person name="Nakamichi Y."/>
            <person name="Nakamura M."/>
            <person name="Meguro A."/>
            <person name="Negishi M."/>
            <person name="Ohta I."/>
            <person name="Ohta T."/>
            <person name="Okamoto M."/>
            <person name="Ono N."/>
            <person name="Saji S."/>
            <person name="Sakaguchi M."/>
            <person name="Sakai K."/>
            <person name="Shibata M."/>
            <person name="Shimokawa T."/>
            <person name="Song J."/>
            <person name="Takazaki Y."/>
            <person name="Terasawa K."/>
            <person name="Tsugane M."/>
            <person name="Tsuji K."/>
            <person name="Ueda S."/>
            <person name="Waki K."/>
            <person name="Yamagata H."/>
            <person name="Yamamoto M."/>
            <person name="Yamamoto S."/>
            <person name="Yamane H."/>
            <person name="Yoshiki S."/>
            <person name="Yoshihara R."/>
            <person name="Yukawa K."/>
            <person name="Zhong H."/>
            <person name="Yano M."/>
            <person name="Yuan Q."/>
            <person name="Ouyang S."/>
            <person name="Liu J."/>
            <person name="Jones K.M."/>
            <person name="Gansberger K."/>
            <person name="Moffat K."/>
            <person name="Hill J."/>
            <person name="Bera J."/>
            <person name="Fadrosh D."/>
            <person name="Jin S."/>
            <person name="Johri S."/>
            <person name="Kim M."/>
            <person name="Overton L."/>
            <person name="Reardon M."/>
            <person name="Tsitrin T."/>
            <person name="Vuong H."/>
            <person name="Weaver B."/>
            <person name="Ciecko A."/>
            <person name="Tallon L."/>
            <person name="Jackson J."/>
            <person name="Pai G."/>
            <person name="Aken S.V."/>
            <person name="Utterback T."/>
            <person name="Reidmuller S."/>
            <person name="Feldblyum T."/>
            <person name="Hsiao J."/>
            <person name="Zismann V."/>
            <person name="Iobst S."/>
            <person name="de Vazeille A.R."/>
            <person name="Buell C.R."/>
            <person name="Ying K."/>
            <person name="Li Y."/>
            <person name="Lu T."/>
            <person name="Huang Y."/>
            <person name="Zhao Q."/>
            <person name="Feng Q."/>
            <person name="Zhang L."/>
            <person name="Zhu J."/>
            <person name="Weng Q."/>
            <person name="Mu J."/>
            <person name="Lu Y."/>
            <person name="Fan D."/>
            <person name="Liu Y."/>
            <person name="Guan J."/>
            <person name="Zhang Y."/>
            <person name="Yu S."/>
            <person name="Liu X."/>
            <person name="Zhang Y."/>
            <person name="Hong G."/>
            <person name="Han B."/>
            <person name="Choisne N."/>
            <person name="Demange N."/>
            <person name="Orjeda G."/>
            <person name="Samain S."/>
            <person name="Cattolico L."/>
            <person name="Pelletier E."/>
            <person name="Couloux A."/>
            <person name="Segurens B."/>
            <person name="Wincker P."/>
            <person name="D'Hont A."/>
            <person name="Scarpelli C."/>
            <person name="Weissenbach J."/>
            <person name="Salanoubat M."/>
            <person name="Quetier F."/>
            <person name="Yu Y."/>
            <person name="Kim H.R."/>
            <person name="Rambo T."/>
            <person name="Currie J."/>
            <person name="Collura K."/>
            <person name="Luo M."/>
            <person name="Yang T."/>
            <person name="Ammiraju J.S.S."/>
            <person name="Engler F."/>
            <person name="Soderlund C."/>
            <person name="Wing R.A."/>
            <person name="Palmer L.E."/>
            <person name="de la Bastide M."/>
            <person name="Spiegel L."/>
            <person name="Nascimento L."/>
            <person name="Zutavern T."/>
            <person name="O'Shaughnessy A."/>
            <person name="Dike S."/>
            <person name="Dedhia N."/>
            <person name="Preston R."/>
            <person name="Balija V."/>
            <person name="McCombie W.R."/>
            <person name="Chow T."/>
            <person name="Chen H."/>
            <person name="Chung M."/>
            <person name="Chen C."/>
            <person name="Shaw J."/>
            <person name="Wu H."/>
            <person name="Hsiao K."/>
            <person name="Chao Y."/>
            <person name="Chu M."/>
            <person name="Cheng C."/>
            <person name="Hour A."/>
            <person name="Lee P."/>
            <person name="Lin S."/>
            <person name="Lin Y."/>
            <person name="Liou J."/>
            <person name="Liu S."/>
            <person name="Hsing Y."/>
            <person name="Raghuvanshi S."/>
            <person name="Mohanty A."/>
            <person name="Bharti A.K."/>
            <person name="Gaur A."/>
            <person name="Gupta V."/>
            <person name="Kumar D."/>
            <person name="Ravi V."/>
            <person name="Vij S."/>
            <person name="Kapur A."/>
            <person name="Khurana P."/>
            <person name="Khurana P."/>
            <person name="Khurana J.P."/>
            <person name="Tyagi A.K."/>
            <person name="Gaikwad K."/>
            <person name="Singh A."/>
            <person name="Dalal V."/>
            <person name="Srivastava S."/>
            <person name="Dixit A."/>
            <person name="Pal A.K."/>
            <person name="Ghazi I.A."/>
            <person name="Yadav M."/>
            <person name="Pandit A."/>
            <person name="Bhargava A."/>
            <person name="Sureshbabu K."/>
            <person name="Batra K."/>
            <person name="Sharma T.R."/>
            <person name="Mohapatra T."/>
            <person name="Singh N.K."/>
            <person name="Messing J."/>
            <person name="Nelson A.B."/>
            <person name="Fuks G."/>
            <person name="Kavchok S."/>
            <person name="Keizer G."/>
            <person name="Linton E."/>
            <person name="Llaca V."/>
            <person name="Song R."/>
            <person name="Tanyolac B."/>
            <person name="Young S."/>
            <person name="Ho-Il K."/>
            <person name="Hahn J.H."/>
            <person name="Sangsakoo G."/>
            <person name="Vanavichit A."/>
            <person name="de Mattos Luiz.A.T."/>
            <person name="Zimmer P.D."/>
            <person name="Malone G."/>
            <person name="Dellagostin O."/>
            <person name="de Oliveira A.C."/>
            <person name="Bevan M."/>
            <person name="Bancroft I."/>
            <person name="Minx P."/>
            <person name="Cordum H."/>
            <person name="Wilson R."/>
            <person name="Cheng Z."/>
            <person name="Jin W."/>
            <person name="Jiang J."/>
            <person name="Leong S.A."/>
            <person name="Iwama H."/>
            <person name="Gojobori T."/>
            <person name="Itoh T."/>
            <person name="Niimura Y."/>
            <person name="Fujii Y."/>
            <person name="Habara T."/>
            <person name="Sakai H."/>
            <person name="Sato Y."/>
            <person name="Wilson G."/>
            <person name="Kumar K."/>
            <person name="McCouch S."/>
            <person name="Juretic N."/>
            <person name="Hoen D."/>
            <person name="Wright S."/>
            <person name="Bruskiewich R."/>
            <person name="Bureau T."/>
            <person name="Miyao A."/>
            <person name="Hirochika H."/>
            <person name="Nishikawa T."/>
            <person name="Kadowaki K."/>
            <person name="Sugiura M."/>
            <person name="Burr B."/>
            <person name="Sasaki T."/>
        </authorList>
    </citation>
    <scope>NUCLEOTIDE SEQUENCE [LARGE SCALE GENOMIC DNA]</scope>
    <source>
        <strain evidence="4">cv. Nipponbare</strain>
    </source>
</reference>
<organism evidence="3 4">
    <name type="scientific">Oryza sativa subsp. japonica</name>
    <name type="common">Rice</name>
    <dbReference type="NCBI Taxonomy" id="39947"/>
    <lineage>
        <taxon>Eukaryota</taxon>
        <taxon>Viridiplantae</taxon>
        <taxon>Streptophyta</taxon>
        <taxon>Embryophyta</taxon>
        <taxon>Tracheophyta</taxon>
        <taxon>Spermatophyta</taxon>
        <taxon>Magnoliopsida</taxon>
        <taxon>Liliopsida</taxon>
        <taxon>Poales</taxon>
        <taxon>Poaceae</taxon>
        <taxon>BOP clade</taxon>
        <taxon>Oryzoideae</taxon>
        <taxon>Oryzeae</taxon>
        <taxon>Oryzinae</taxon>
        <taxon>Oryza</taxon>
        <taxon>Oryza sativa</taxon>
    </lineage>
</organism>
<dbReference type="PROSITE" id="PS51205">
    <property type="entry name" value="VPS9"/>
    <property type="match status" value="1"/>
</dbReference>
<dbReference type="SUPFAM" id="SSF109993">
    <property type="entry name" value="VPS9 domain"/>
    <property type="match status" value="1"/>
</dbReference>
<dbReference type="InterPro" id="IPR045046">
    <property type="entry name" value="Vps9-like"/>
</dbReference>
<evidence type="ECO:0000313" key="3">
    <source>
        <dbReference type="EMBL" id="BAS87309.1"/>
    </source>
</evidence>
<dbReference type="Gene3D" id="1.20.1050.80">
    <property type="entry name" value="VPS9 domain"/>
    <property type="match status" value="1"/>
</dbReference>
<keyword evidence="1" id="KW-1133">Transmembrane helix</keyword>
<dbReference type="ExpressionAtlas" id="A0A0P0W5Z2">
    <property type="expression patterns" value="baseline and differential"/>
</dbReference>
<dbReference type="PANTHER" id="PTHR23101:SF63">
    <property type="entry name" value="VACUOLAR PROTEIN SORTING-ASSOCIATED PROTEIN 9A-LIKE ISOFORM X1"/>
    <property type="match status" value="1"/>
</dbReference>
<sequence>LAVKELQKINSFKSPREKLSCIMSCCQVINNLLLNVSMSNDRTLSGADDFLPILIYITIKVSLLLFLFILSLIFLIQIDMITC</sequence>
<feature type="transmembrane region" description="Helical" evidence="1">
    <location>
        <begin position="50"/>
        <end position="76"/>
    </location>
</feature>
<protein>
    <submittedName>
        <fullName evidence="3">Os03g0842700 protein</fullName>
    </submittedName>
</protein>
<reference evidence="3 4" key="2">
    <citation type="journal article" date="2013" name="Plant Cell Physiol.">
        <title>Rice Annotation Project Database (RAP-DB): an integrative and interactive database for rice genomics.</title>
        <authorList>
            <person name="Sakai H."/>
            <person name="Lee S.S."/>
            <person name="Tanaka T."/>
            <person name="Numa H."/>
            <person name="Kim J."/>
            <person name="Kawahara Y."/>
            <person name="Wakimoto H."/>
            <person name="Yang C.C."/>
            <person name="Iwamoto M."/>
            <person name="Abe T."/>
            <person name="Yamada Y."/>
            <person name="Muto A."/>
            <person name="Inokuchi H."/>
            <person name="Ikemura T."/>
            <person name="Matsumoto T."/>
            <person name="Sasaki T."/>
            <person name="Itoh T."/>
        </authorList>
    </citation>
    <scope>NUCLEOTIDE SEQUENCE [LARGE SCALE GENOMIC DNA]</scope>
    <source>
        <strain evidence="4">cv. Nipponbare</strain>
    </source>
</reference>
<evidence type="ECO:0000313" key="4">
    <source>
        <dbReference type="Proteomes" id="UP000059680"/>
    </source>
</evidence>
<accession>A0A0P0W5Z2</accession>
<evidence type="ECO:0000256" key="1">
    <source>
        <dbReference type="SAM" id="Phobius"/>
    </source>
</evidence>
<dbReference type="InterPro" id="IPR037191">
    <property type="entry name" value="VPS9_dom_sf"/>
</dbReference>
<feature type="domain" description="VPS9" evidence="2">
    <location>
        <begin position="1"/>
        <end position="83"/>
    </location>
</feature>
<dbReference type="Proteomes" id="UP000059680">
    <property type="component" value="Chromosome 3"/>
</dbReference>
<keyword evidence="1" id="KW-0812">Transmembrane</keyword>
<dbReference type="EMBL" id="AP014959">
    <property type="protein sequence ID" value="BAS87309.1"/>
    <property type="molecule type" value="Genomic_DNA"/>
</dbReference>
<reference evidence="3 4" key="3">
    <citation type="journal article" date="2013" name="Rice">
        <title>Improvement of the Oryza sativa Nipponbare reference genome using next generation sequence and optical map data.</title>
        <authorList>
            <person name="Kawahara Y."/>
            <person name="de la Bastide M."/>
            <person name="Hamilton J.P."/>
            <person name="Kanamori H."/>
            <person name="McCombie W.R."/>
            <person name="Ouyang S."/>
            <person name="Schwartz D.C."/>
            <person name="Tanaka T."/>
            <person name="Wu J."/>
            <person name="Zhou S."/>
            <person name="Childs K.L."/>
            <person name="Davidson R.M."/>
            <person name="Lin H."/>
            <person name="Quesada-Ocampo L."/>
            <person name="Vaillancourt B."/>
            <person name="Sakai H."/>
            <person name="Lee S.S."/>
            <person name="Kim J."/>
            <person name="Numa H."/>
            <person name="Itoh T."/>
            <person name="Buell C.R."/>
            <person name="Matsumoto T."/>
        </authorList>
    </citation>
    <scope>NUCLEOTIDE SEQUENCE [LARGE SCALE GENOMIC DNA]</scope>
    <source>
        <strain evidence="4">cv. Nipponbare</strain>
    </source>
</reference>
<dbReference type="GO" id="GO:0016192">
    <property type="term" value="P:vesicle-mediated transport"/>
    <property type="evidence" value="ECO:0007669"/>
    <property type="project" value="InterPro"/>
</dbReference>
<evidence type="ECO:0000259" key="2">
    <source>
        <dbReference type="PROSITE" id="PS51205"/>
    </source>
</evidence>
<name>A0A0P0W5Z2_ORYSJ</name>
<dbReference type="InterPro" id="IPR003123">
    <property type="entry name" value="VPS9"/>
</dbReference>
<keyword evidence="4" id="KW-1185">Reference proteome</keyword>
<gene>
    <name evidence="3" type="ordered locus">Os03g0842700</name>
    <name evidence="3" type="ORF">OSNPB_030842700</name>
</gene>
<keyword evidence="1" id="KW-0472">Membrane</keyword>
<feature type="non-terminal residue" evidence="3">
    <location>
        <position position="1"/>
    </location>
</feature>
<dbReference type="Gramene" id="Os03t0842700-02">
    <property type="protein sequence ID" value="Os03t0842700-02"/>
    <property type="gene ID" value="Os03g0842700"/>
</dbReference>
<dbReference type="PANTHER" id="PTHR23101">
    <property type="entry name" value="RAB GDP/GTP EXCHANGE FACTOR"/>
    <property type="match status" value="1"/>
</dbReference>
<dbReference type="AlphaFoldDB" id="A0A0P0W5Z2"/>